<keyword evidence="1" id="KW-0472">Membrane</keyword>
<gene>
    <name evidence="2" type="ORF">C4B24_05035</name>
</gene>
<dbReference type="RefSeq" id="WP_168388384.1">
    <property type="nucleotide sequence ID" value="NZ_PSZO01000106.1"/>
</dbReference>
<sequence>FTLVWNIKIRDEIDFHSLLLPTLIRIGGLVLVNTDELILGGTSYSMGVDKSLLLISVYSSYLVFFNLINSVLNNIFGSLIFSIGSDTGGDFSLIKSEKIKKALVSSFVITFGTFALIALTSPYVVNFVFNANNKDEYFSKITALLFGFMGILYAVKMTPITIYKIQGQWKKYAFLVIFEVVINIVLSLILVKYLDMNGLLIATIIAQTITVPVYFVEYYKLSRQVKKT</sequence>
<dbReference type="Proteomes" id="UP000294192">
    <property type="component" value="Unassembled WGS sequence"/>
</dbReference>
<protein>
    <submittedName>
        <fullName evidence="2">Uncharacterized protein</fullName>
    </submittedName>
</protein>
<dbReference type="AlphaFoldDB" id="A0A4R0XMS4"/>
<reference evidence="2 3" key="1">
    <citation type="submission" date="2018-02" db="EMBL/GenBank/DDBJ databases">
        <title>Mycoplasma marinum and Mycoplasma todarodis sp. nov., moderately halophilic and psychrotolerant mycoplasmas isolated from cephalopods.</title>
        <authorList>
            <person name="Viver T."/>
        </authorList>
    </citation>
    <scope>NUCLEOTIDE SEQUENCE [LARGE SCALE GENOMIC DNA]</scope>
    <source>
        <strain evidence="2 3">PE</strain>
    </source>
</reference>
<feature type="non-terminal residue" evidence="2">
    <location>
        <position position="228"/>
    </location>
</feature>
<comment type="caution">
    <text evidence="2">The sequence shown here is derived from an EMBL/GenBank/DDBJ whole genome shotgun (WGS) entry which is preliminary data.</text>
</comment>
<evidence type="ECO:0000256" key="1">
    <source>
        <dbReference type="SAM" id="Phobius"/>
    </source>
</evidence>
<evidence type="ECO:0000313" key="3">
    <source>
        <dbReference type="Proteomes" id="UP000294192"/>
    </source>
</evidence>
<dbReference type="EMBL" id="PSZO01000106">
    <property type="protein sequence ID" value="TCG10255.1"/>
    <property type="molecule type" value="Genomic_DNA"/>
</dbReference>
<organism evidence="2 3">
    <name type="scientific">Mycoplasma marinum</name>
    <dbReference type="NCBI Taxonomy" id="1937190"/>
    <lineage>
        <taxon>Bacteria</taxon>
        <taxon>Bacillati</taxon>
        <taxon>Mycoplasmatota</taxon>
        <taxon>Mollicutes</taxon>
        <taxon>Mycoplasmataceae</taxon>
        <taxon>Mycoplasma</taxon>
    </lineage>
</organism>
<feature type="transmembrane region" description="Helical" evidence="1">
    <location>
        <begin position="137"/>
        <end position="155"/>
    </location>
</feature>
<proteinExistence type="predicted"/>
<keyword evidence="1" id="KW-1133">Transmembrane helix</keyword>
<feature type="transmembrane region" description="Helical" evidence="1">
    <location>
        <begin position="102"/>
        <end position="125"/>
    </location>
</feature>
<feature type="non-terminal residue" evidence="2">
    <location>
        <position position="1"/>
    </location>
</feature>
<evidence type="ECO:0000313" key="2">
    <source>
        <dbReference type="EMBL" id="TCG10255.1"/>
    </source>
</evidence>
<keyword evidence="1" id="KW-0812">Transmembrane</keyword>
<keyword evidence="3" id="KW-1185">Reference proteome</keyword>
<feature type="transmembrane region" description="Helical" evidence="1">
    <location>
        <begin position="200"/>
        <end position="219"/>
    </location>
</feature>
<feature type="transmembrane region" description="Helical" evidence="1">
    <location>
        <begin position="175"/>
        <end position="194"/>
    </location>
</feature>
<name>A0A4R0XMS4_9MOLU</name>
<feature type="transmembrane region" description="Helical" evidence="1">
    <location>
        <begin position="52"/>
        <end position="81"/>
    </location>
</feature>
<accession>A0A4R0XMS4</accession>